<feature type="domain" description="Integrase catalytic" evidence="1">
    <location>
        <begin position="1"/>
        <end position="117"/>
    </location>
</feature>
<keyword evidence="3" id="KW-1185">Reference proteome</keyword>
<dbReference type="RefSeq" id="XP_013433070.1">
    <property type="nucleotide sequence ID" value="XM_013577616.1"/>
</dbReference>
<dbReference type="GeneID" id="25477595"/>
<dbReference type="AlphaFoldDB" id="U6MNG5"/>
<dbReference type="PANTHER" id="PTHR37984">
    <property type="entry name" value="PROTEIN CBG26694"/>
    <property type="match status" value="1"/>
</dbReference>
<evidence type="ECO:0000313" key="3">
    <source>
        <dbReference type="Proteomes" id="UP000030754"/>
    </source>
</evidence>
<evidence type="ECO:0000313" key="2">
    <source>
        <dbReference type="EMBL" id="CDJ64603.1"/>
    </source>
</evidence>
<dbReference type="PANTHER" id="PTHR37984:SF5">
    <property type="entry name" value="PROTEIN NYNRIN-LIKE"/>
    <property type="match status" value="1"/>
</dbReference>
<gene>
    <name evidence="2" type="ORF">ENH_00074650</name>
</gene>
<dbReference type="InterPro" id="IPR036397">
    <property type="entry name" value="RNaseH_sf"/>
</dbReference>
<accession>U6MNG5</accession>
<dbReference type="SUPFAM" id="SSF53098">
    <property type="entry name" value="Ribonuclease H-like"/>
    <property type="match status" value="1"/>
</dbReference>
<dbReference type="InterPro" id="IPR001584">
    <property type="entry name" value="Integrase_cat-core"/>
</dbReference>
<dbReference type="PROSITE" id="PS50994">
    <property type="entry name" value="INTEGRASE"/>
    <property type="match status" value="1"/>
</dbReference>
<dbReference type="Gene3D" id="3.30.420.10">
    <property type="entry name" value="Ribonuclease H-like superfamily/Ribonuclease H"/>
    <property type="match status" value="1"/>
</dbReference>
<evidence type="ECO:0000259" key="1">
    <source>
        <dbReference type="PROSITE" id="PS50994"/>
    </source>
</evidence>
<protein>
    <submittedName>
        <fullName evidence="2">OSJNBa0054D14.1 protein, related</fullName>
    </submittedName>
</protein>
<name>U6MNG5_9EIME</name>
<sequence>MLLADRLRPCHGFLDVLISDQNPCFQSDLRQQLCSCFNIKRAMSSSYRPQRDSQTQRVSPTPEQMLRTQIHPDEREWERLLPALELAYNTAIHSFIDLSTSEVMVGENPLPAADADVVGALARTHTPLMAKFFRQLCDRAQDHIPKAKWQQKY</sequence>
<organism evidence="2 3">
    <name type="scientific">Eimeria necatrix</name>
    <dbReference type="NCBI Taxonomy" id="51315"/>
    <lineage>
        <taxon>Eukaryota</taxon>
        <taxon>Sar</taxon>
        <taxon>Alveolata</taxon>
        <taxon>Apicomplexa</taxon>
        <taxon>Conoidasida</taxon>
        <taxon>Coccidia</taxon>
        <taxon>Eucoccidiorida</taxon>
        <taxon>Eimeriorina</taxon>
        <taxon>Eimeriidae</taxon>
        <taxon>Eimeria</taxon>
    </lineage>
</organism>
<dbReference type="InterPro" id="IPR050951">
    <property type="entry name" value="Retrovirus_Pol_polyprotein"/>
</dbReference>
<dbReference type="InterPro" id="IPR012337">
    <property type="entry name" value="RNaseH-like_sf"/>
</dbReference>
<dbReference type="EMBL" id="HG722980">
    <property type="protein sequence ID" value="CDJ64603.1"/>
    <property type="molecule type" value="Genomic_DNA"/>
</dbReference>
<dbReference type="Proteomes" id="UP000030754">
    <property type="component" value="Unassembled WGS sequence"/>
</dbReference>
<dbReference type="VEuPathDB" id="ToxoDB:ENH_00074650"/>
<reference evidence="2" key="2">
    <citation type="submission" date="2013-10" db="EMBL/GenBank/DDBJ databases">
        <authorList>
            <person name="Aslett M."/>
        </authorList>
    </citation>
    <scope>NUCLEOTIDE SEQUENCE [LARGE SCALE GENOMIC DNA]</scope>
    <source>
        <strain evidence="2">Houghton</strain>
    </source>
</reference>
<dbReference type="GO" id="GO:0003676">
    <property type="term" value="F:nucleic acid binding"/>
    <property type="evidence" value="ECO:0007669"/>
    <property type="project" value="InterPro"/>
</dbReference>
<dbReference type="GO" id="GO:0015074">
    <property type="term" value="P:DNA integration"/>
    <property type="evidence" value="ECO:0007669"/>
    <property type="project" value="InterPro"/>
</dbReference>
<dbReference type="OrthoDB" id="346089at2759"/>
<reference evidence="2" key="1">
    <citation type="submission" date="2013-10" db="EMBL/GenBank/DDBJ databases">
        <title>Genomic analysis of the causative agents of coccidiosis in chickens.</title>
        <authorList>
            <person name="Reid A.J."/>
            <person name="Blake D."/>
            <person name="Billington K."/>
            <person name="Browne H."/>
            <person name="Dunn M."/>
            <person name="Hung S."/>
            <person name="Kawahara F."/>
            <person name="Miranda-Saavedra D."/>
            <person name="Mourier T."/>
            <person name="Nagra H."/>
            <person name="Otto T.D."/>
            <person name="Rawlings N."/>
            <person name="Sanchez A."/>
            <person name="Sanders M."/>
            <person name="Subramaniam C."/>
            <person name="Tay Y."/>
            <person name="Dear P."/>
            <person name="Doerig C."/>
            <person name="Gruber A."/>
            <person name="Parkinson J."/>
            <person name="Shirley M."/>
            <person name="Wan K.L."/>
            <person name="Berriman M."/>
            <person name="Tomley F."/>
            <person name="Pain A."/>
        </authorList>
    </citation>
    <scope>NUCLEOTIDE SEQUENCE [LARGE SCALE GENOMIC DNA]</scope>
    <source>
        <strain evidence="2">Houghton</strain>
    </source>
</reference>
<proteinExistence type="predicted"/>